<comment type="pathway">
    <text evidence="1">Biopolymer metabolism; poly-(R)-3-hydroxybutanoate biosynthesis.</text>
</comment>
<accession>A0A5M8Q9P9</accession>
<dbReference type="InterPro" id="IPR010123">
    <property type="entry name" value="PHA_synth_III_E"/>
</dbReference>
<dbReference type="Pfam" id="PF09712">
    <property type="entry name" value="PHA_synth_III_E"/>
    <property type="match status" value="1"/>
</dbReference>
<dbReference type="GO" id="GO:0042619">
    <property type="term" value="P:poly-hydroxybutyrate biosynthetic process"/>
    <property type="evidence" value="ECO:0007669"/>
    <property type="project" value="UniProtKB-KW"/>
</dbReference>
<protein>
    <recommendedName>
        <fullName evidence="2">Poly(3-hydroxyalkanoate) polymerase subunit PhaE</fullName>
    </recommendedName>
</protein>
<evidence type="ECO:0000256" key="3">
    <source>
        <dbReference type="ARBA" id="ARBA00022752"/>
    </source>
</evidence>
<sequence length="366" mass="42561">MEQRESVFDAWYKNTTNLVDGWKHMANEWSDGQSTSWENMQKVQKQWMQGYQSMMENMTTGNFGNAYNPFGSNQMRDAFSNMLKSVDIYTRLFALWQPVLKQMEQMPFDHKDMWKMIDPEAFRSFVDKLFGVDQGTIMKGYYEQYGKLMKMWMATMGDAGSSFGPMAGNAMPFFSGMAQMNPEGMMQFYGSLFQTAQKGFTPYFAQTSNGSAHYSESFSKLAGLWSDYVTKMSQMQSMLYKTSVSAWEKVMQSVSEKSQTDHSAKSFDEFYNEWATINEREYVTLFATEAYAALQGELLKLHAEISKTYDKQMESFLQPFPVVLKSQLEEVYQVNHELRNRISELERLITELQQEVKSNQKVKKEQ</sequence>
<keyword evidence="3" id="KW-0583">PHB biosynthesis</keyword>
<dbReference type="EMBL" id="VBSN01000071">
    <property type="protein sequence ID" value="KAA6432649.1"/>
    <property type="molecule type" value="Genomic_DNA"/>
</dbReference>
<gene>
    <name evidence="5" type="ORF">FEM33_23285</name>
</gene>
<dbReference type="AlphaFoldDB" id="A0A5M8Q9P9"/>
<organism evidence="5 6">
    <name type="scientific">Dyadobacter flavalbus</name>
    <dbReference type="NCBI Taxonomy" id="2579942"/>
    <lineage>
        <taxon>Bacteria</taxon>
        <taxon>Pseudomonadati</taxon>
        <taxon>Bacteroidota</taxon>
        <taxon>Cytophagia</taxon>
        <taxon>Cytophagales</taxon>
        <taxon>Spirosomataceae</taxon>
        <taxon>Dyadobacter</taxon>
    </lineage>
</organism>
<evidence type="ECO:0000256" key="1">
    <source>
        <dbReference type="ARBA" id="ARBA00004683"/>
    </source>
</evidence>
<evidence type="ECO:0000313" key="6">
    <source>
        <dbReference type="Proteomes" id="UP000323994"/>
    </source>
</evidence>
<reference evidence="5 6" key="1">
    <citation type="submission" date="2019-05" db="EMBL/GenBank/DDBJ databases">
        <authorList>
            <person name="Qu J.-H."/>
        </authorList>
    </citation>
    <scope>NUCLEOTIDE SEQUENCE [LARGE SCALE GENOMIC DNA]</scope>
    <source>
        <strain evidence="5 6">NS28</strain>
    </source>
</reference>
<keyword evidence="4" id="KW-0175">Coiled coil</keyword>
<dbReference type="Proteomes" id="UP000323994">
    <property type="component" value="Unassembled WGS sequence"/>
</dbReference>
<dbReference type="OrthoDB" id="976671at2"/>
<evidence type="ECO:0000256" key="4">
    <source>
        <dbReference type="SAM" id="Coils"/>
    </source>
</evidence>
<keyword evidence="6" id="KW-1185">Reference proteome</keyword>
<comment type="caution">
    <text evidence="5">The sequence shown here is derived from an EMBL/GenBank/DDBJ whole genome shotgun (WGS) entry which is preliminary data.</text>
</comment>
<feature type="coiled-coil region" evidence="4">
    <location>
        <begin position="328"/>
        <end position="365"/>
    </location>
</feature>
<dbReference type="RefSeq" id="WP_139014379.1">
    <property type="nucleotide sequence ID" value="NZ_VBSN01000071.1"/>
</dbReference>
<name>A0A5M8Q9P9_9BACT</name>
<proteinExistence type="predicted"/>
<evidence type="ECO:0000256" key="2">
    <source>
        <dbReference type="ARBA" id="ARBA00019066"/>
    </source>
</evidence>
<evidence type="ECO:0000313" key="5">
    <source>
        <dbReference type="EMBL" id="KAA6432649.1"/>
    </source>
</evidence>
<dbReference type="UniPathway" id="UPA00917"/>